<sequence>MGVEHQPTVSYTPEQNRVLEQKNRTVMEMSRCMLAEKKMPKRFWAEAVHTIVYLQNRLPVRALQNKTPIEAWAGVKPSERHLRVFGSICYFNVPENKNDKLTDKAEKRIFLGYNNQSKGYRIYNLRTNKITVSSDVKVDESSHWKWPDVEVEAGVVVHDCQVQPTDEKVTNFSDDSVSEAIGP</sequence>
<evidence type="ECO:0000259" key="10">
    <source>
        <dbReference type="PROSITE" id="PS50994"/>
    </source>
</evidence>
<dbReference type="Proteomes" id="UP000187406">
    <property type="component" value="Unassembled WGS sequence"/>
</dbReference>
<dbReference type="STRING" id="3775.A0A1Q3B038"/>
<dbReference type="GO" id="GO:0016787">
    <property type="term" value="F:hydrolase activity"/>
    <property type="evidence" value="ECO:0007669"/>
    <property type="project" value="UniProtKB-KW"/>
</dbReference>
<dbReference type="AlphaFoldDB" id="A0A1Q3B038"/>
<dbReference type="SUPFAM" id="SSF53098">
    <property type="entry name" value="Ribonuclease H-like"/>
    <property type="match status" value="1"/>
</dbReference>
<dbReference type="InterPro" id="IPR012337">
    <property type="entry name" value="RNaseH-like_sf"/>
</dbReference>
<dbReference type="OrthoDB" id="1750395at2759"/>
<dbReference type="InParanoid" id="A0A1Q3B038"/>
<keyword evidence="12" id="KW-1185">Reference proteome</keyword>
<keyword evidence="4" id="KW-0378">Hydrolase</keyword>
<evidence type="ECO:0000313" key="11">
    <source>
        <dbReference type="EMBL" id="GAV61376.1"/>
    </source>
</evidence>
<dbReference type="Pfam" id="PF25597">
    <property type="entry name" value="SH3_retrovirus"/>
    <property type="match status" value="1"/>
</dbReference>
<dbReference type="InterPro" id="IPR001584">
    <property type="entry name" value="Integrase_cat-core"/>
</dbReference>
<comment type="caution">
    <text evidence="11">The sequence shown here is derived from an EMBL/GenBank/DDBJ whole genome shotgun (WGS) entry which is preliminary data.</text>
</comment>
<keyword evidence="5" id="KW-0460">Magnesium</keyword>
<evidence type="ECO:0000256" key="7">
    <source>
        <dbReference type="ARBA" id="ARBA00022918"/>
    </source>
</evidence>
<evidence type="ECO:0000256" key="4">
    <source>
        <dbReference type="ARBA" id="ARBA00022801"/>
    </source>
</evidence>
<keyword evidence="8" id="KW-0548">Nucleotidyltransferase</keyword>
<dbReference type="GO" id="GO:0004519">
    <property type="term" value="F:endonuclease activity"/>
    <property type="evidence" value="ECO:0007669"/>
    <property type="project" value="UniProtKB-KW"/>
</dbReference>
<dbReference type="GO" id="GO:0046872">
    <property type="term" value="F:metal ion binding"/>
    <property type="evidence" value="ECO:0007669"/>
    <property type="project" value="UniProtKB-KW"/>
</dbReference>
<reference evidence="12" key="1">
    <citation type="submission" date="2016-04" db="EMBL/GenBank/DDBJ databases">
        <title>Cephalotus genome sequencing.</title>
        <authorList>
            <person name="Fukushima K."/>
            <person name="Hasebe M."/>
            <person name="Fang X."/>
        </authorList>
    </citation>
    <scope>NUCLEOTIDE SEQUENCE [LARGE SCALE GENOMIC DNA]</scope>
    <source>
        <strain evidence="12">cv. St1</strain>
    </source>
</reference>
<keyword evidence="2" id="KW-0479">Metal-binding</keyword>
<evidence type="ECO:0000256" key="5">
    <source>
        <dbReference type="ARBA" id="ARBA00022842"/>
    </source>
</evidence>
<keyword evidence="7" id="KW-0695">RNA-directed DNA polymerase</keyword>
<dbReference type="PROSITE" id="PS50994">
    <property type="entry name" value="INTEGRASE"/>
    <property type="match status" value="1"/>
</dbReference>
<dbReference type="Gene3D" id="3.30.420.10">
    <property type="entry name" value="Ribonuclease H-like superfamily/Ribonuclease H"/>
    <property type="match status" value="1"/>
</dbReference>
<name>A0A1Q3B038_CEPFO</name>
<feature type="domain" description="Integrase catalytic" evidence="10">
    <location>
        <begin position="1"/>
        <end position="76"/>
    </location>
</feature>
<dbReference type="EMBL" id="BDDD01000198">
    <property type="protein sequence ID" value="GAV61376.1"/>
    <property type="molecule type" value="Genomic_DNA"/>
</dbReference>
<protein>
    <recommendedName>
        <fullName evidence="10">Integrase catalytic domain-containing protein</fullName>
    </recommendedName>
</protein>
<dbReference type="PANTHER" id="PTHR42648">
    <property type="entry name" value="TRANSPOSASE, PUTATIVE-RELATED"/>
    <property type="match status" value="1"/>
</dbReference>
<evidence type="ECO:0000313" key="12">
    <source>
        <dbReference type="Proteomes" id="UP000187406"/>
    </source>
</evidence>
<keyword evidence="3" id="KW-0255">Endonuclease</keyword>
<keyword evidence="6" id="KW-0229">DNA integration</keyword>
<evidence type="ECO:0000256" key="8">
    <source>
        <dbReference type="ARBA" id="ARBA00022932"/>
    </source>
</evidence>
<evidence type="ECO:0000256" key="9">
    <source>
        <dbReference type="ARBA" id="ARBA00023172"/>
    </source>
</evidence>
<proteinExistence type="predicted"/>
<dbReference type="GO" id="GO:0006310">
    <property type="term" value="P:DNA recombination"/>
    <property type="evidence" value="ECO:0007669"/>
    <property type="project" value="UniProtKB-KW"/>
</dbReference>
<keyword evidence="9" id="KW-0233">DNA recombination</keyword>
<dbReference type="GO" id="GO:0003887">
    <property type="term" value="F:DNA-directed DNA polymerase activity"/>
    <property type="evidence" value="ECO:0007669"/>
    <property type="project" value="UniProtKB-KW"/>
</dbReference>
<dbReference type="InterPro" id="IPR036397">
    <property type="entry name" value="RNaseH_sf"/>
</dbReference>
<gene>
    <name evidence="11" type="ORF">CFOL_v3_04903</name>
</gene>
<dbReference type="GO" id="GO:0003676">
    <property type="term" value="F:nucleic acid binding"/>
    <property type="evidence" value="ECO:0007669"/>
    <property type="project" value="InterPro"/>
</dbReference>
<dbReference type="InterPro" id="IPR039537">
    <property type="entry name" value="Retrotran_Ty1/copia-like"/>
</dbReference>
<keyword evidence="8" id="KW-0808">Transferase</keyword>
<keyword evidence="8" id="KW-0239">DNA-directed DNA polymerase</keyword>
<dbReference type="GO" id="GO:0003964">
    <property type="term" value="F:RNA-directed DNA polymerase activity"/>
    <property type="evidence" value="ECO:0007669"/>
    <property type="project" value="UniProtKB-KW"/>
</dbReference>
<evidence type="ECO:0000256" key="2">
    <source>
        <dbReference type="ARBA" id="ARBA00022723"/>
    </source>
</evidence>
<dbReference type="GO" id="GO:0015074">
    <property type="term" value="P:DNA integration"/>
    <property type="evidence" value="ECO:0007669"/>
    <property type="project" value="UniProtKB-KW"/>
</dbReference>
<keyword evidence="1" id="KW-0540">Nuclease</keyword>
<evidence type="ECO:0000256" key="3">
    <source>
        <dbReference type="ARBA" id="ARBA00022759"/>
    </source>
</evidence>
<dbReference type="PANTHER" id="PTHR42648:SF11">
    <property type="entry name" value="TRANSPOSON TY4-P GAG-POL POLYPROTEIN"/>
    <property type="match status" value="1"/>
</dbReference>
<accession>A0A1Q3B038</accession>
<evidence type="ECO:0000256" key="6">
    <source>
        <dbReference type="ARBA" id="ARBA00022908"/>
    </source>
</evidence>
<evidence type="ECO:0000256" key="1">
    <source>
        <dbReference type="ARBA" id="ARBA00022722"/>
    </source>
</evidence>
<organism evidence="11 12">
    <name type="scientific">Cephalotus follicularis</name>
    <name type="common">Albany pitcher plant</name>
    <dbReference type="NCBI Taxonomy" id="3775"/>
    <lineage>
        <taxon>Eukaryota</taxon>
        <taxon>Viridiplantae</taxon>
        <taxon>Streptophyta</taxon>
        <taxon>Embryophyta</taxon>
        <taxon>Tracheophyta</taxon>
        <taxon>Spermatophyta</taxon>
        <taxon>Magnoliopsida</taxon>
        <taxon>eudicotyledons</taxon>
        <taxon>Gunneridae</taxon>
        <taxon>Pentapetalae</taxon>
        <taxon>rosids</taxon>
        <taxon>fabids</taxon>
        <taxon>Oxalidales</taxon>
        <taxon>Cephalotaceae</taxon>
        <taxon>Cephalotus</taxon>
    </lineage>
</organism>
<dbReference type="InterPro" id="IPR057670">
    <property type="entry name" value="SH3_retrovirus"/>
</dbReference>